<proteinExistence type="inferred from homology"/>
<reference evidence="9" key="1">
    <citation type="journal article" date="2019" name="Int. J. Syst. Evol. Microbiol.">
        <title>The Global Catalogue of Microorganisms (GCM) 10K type strain sequencing project: providing services to taxonomists for standard genome sequencing and annotation.</title>
        <authorList>
            <consortium name="The Broad Institute Genomics Platform"/>
            <consortium name="The Broad Institute Genome Sequencing Center for Infectious Disease"/>
            <person name="Wu L."/>
            <person name="Ma J."/>
        </authorList>
    </citation>
    <scope>NUCLEOTIDE SEQUENCE [LARGE SCALE GENOMIC DNA]</scope>
    <source>
        <strain evidence="9">CCUG 58938</strain>
    </source>
</reference>
<keyword evidence="9" id="KW-1185">Reference proteome</keyword>
<evidence type="ECO:0000259" key="6">
    <source>
        <dbReference type="Pfam" id="PF07980"/>
    </source>
</evidence>
<dbReference type="RefSeq" id="WP_377574527.1">
    <property type="nucleotide sequence ID" value="NZ_JBHTKA010000001.1"/>
</dbReference>
<evidence type="ECO:0000313" key="8">
    <source>
        <dbReference type="EMBL" id="MFD0998212.1"/>
    </source>
</evidence>
<keyword evidence="3" id="KW-0732">Signal</keyword>
<sequence>MNKSFFTKISILITGIVILTGCDNYLEENPDNRVELNTPEKAAQLLTNAYSSAAYTFTEWMGDNVTFTTGTTKLTEHVQLYEWEEVTSINQDTPSNFWTSTYDAIAHANEVLAVIDNLPGDEARKKAVKGEALLTRAYGHFMLVNLFAKHFNEDTADDDLGIPYVEEPETEFIKKYTRASVEDVYDKIEDDLLDGLELVDESFYANSGKYHFTRNGALAFASRFYLFKGDYKKCIEYSSEMLGADPDVFIKDIATLLAQSADSEDFIRSYASPTDQSNLLMIRNVTNYPVNVGFWPDQQLLFGIIDPNPWNANDVRISVRYPIFVRGNNGLALAKYEFLFERSSLTSNVGLYYTIMPAFRGEEVLLNRAEAYIFDNKLSQALADLQVMVNKRYDGTRIINTTTLRNYYGTTNDRLNAFYFILDERRKEFMHEGLRWFDIKRFQIPVTHVLADGSTIELDADDDRQLLQIPQAAIDIGGLEPNPR</sequence>
<dbReference type="SUPFAM" id="SSF48452">
    <property type="entry name" value="TPR-like"/>
    <property type="match status" value="1"/>
</dbReference>
<keyword evidence="4" id="KW-0472">Membrane</keyword>
<comment type="similarity">
    <text evidence="2">Belongs to the SusD family.</text>
</comment>
<organism evidence="8 9">
    <name type="scientific">Ohtaekwangia kribbensis</name>
    <dbReference type="NCBI Taxonomy" id="688913"/>
    <lineage>
        <taxon>Bacteria</taxon>
        <taxon>Pseudomonadati</taxon>
        <taxon>Bacteroidota</taxon>
        <taxon>Cytophagia</taxon>
        <taxon>Cytophagales</taxon>
        <taxon>Fulvivirgaceae</taxon>
        <taxon>Ohtaekwangia</taxon>
    </lineage>
</organism>
<dbReference type="Proteomes" id="UP001597112">
    <property type="component" value="Unassembled WGS sequence"/>
</dbReference>
<gene>
    <name evidence="8" type="ORF">ACFQ21_02800</name>
</gene>
<evidence type="ECO:0000256" key="2">
    <source>
        <dbReference type="ARBA" id="ARBA00006275"/>
    </source>
</evidence>
<dbReference type="Pfam" id="PF07980">
    <property type="entry name" value="SusD_RagB"/>
    <property type="match status" value="1"/>
</dbReference>
<comment type="caution">
    <text evidence="8">The sequence shown here is derived from an EMBL/GenBank/DDBJ whole genome shotgun (WGS) entry which is preliminary data.</text>
</comment>
<dbReference type="EMBL" id="JBHTKA010000001">
    <property type="protein sequence ID" value="MFD0998212.1"/>
    <property type="molecule type" value="Genomic_DNA"/>
</dbReference>
<comment type="subcellular location">
    <subcellularLocation>
        <location evidence="1">Cell outer membrane</location>
    </subcellularLocation>
</comment>
<dbReference type="InterPro" id="IPR011990">
    <property type="entry name" value="TPR-like_helical_dom_sf"/>
</dbReference>
<evidence type="ECO:0000256" key="5">
    <source>
        <dbReference type="ARBA" id="ARBA00023237"/>
    </source>
</evidence>
<evidence type="ECO:0000313" key="9">
    <source>
        <dbReference type="Proteomes" id="UP001597112"/>
    </source>
</evidence>
<evidence type="ECO:0000259" key="7">
    <source>
        <dbReference type="Pfam" id="PF14322"/>
    </source>
</evidence>
<dbReference type="PROSITE" id="PS51257">
    <property type="entry name" value="PROKAR_LIPOPROTEIN"/>
    <property type="match status" value="1"/>
</dbReference>
<feature type="domain" description="RagB/SusD" evidence="6">
    <location>
        <begin position="355"/>
        <end position="445"/>
    </location>
</feature>
<protein>
    <submittedName>
        <fullName evidence="8">RagB/SusD family nutrient uptake outer membrane protein</fullName>
    </submittedName>
</protein>
<evidence type="ECO:0000256" key="3">
    <source>
        <dbReference type="ARBA" id="ARBA00022729"/>
    </source>
</evidence>
<dbReference type="Gene3D" id="1.25.40.390">
    <property type="match status" value="1"/>
</dbReference>
<dbReference type="Pfam" id="PF14322">
    <property type="entry name" value="SusD-like_3"/>
    <property type="match status" value="1"/>
</dbReference>
<dbReference type="InterPro" id="IPR033985">
    <property type="entry name" value="SusD-like_N"/>
</dbReference>
<feature type="domain" description="SusD-like N-terminal" evidence="7">
    <location>
        <begin position="25"/>
        <end position="226"/>
    </location>
</feature>
<evidence type="ECO:0000256" key="1">
    <source>
        <dbReference type="ARBA" id="ARBA00004442"/>
    </source>
</evidence>
<name>A0ABW3JWD8_9BACT</name>
<dbReference type="InterPro" id="IPR012944">
    <property type="entry name" value="SusD_RagB_dom"/>
</dbReference>
<keyword evidence="5" id="KW-0998">Cell outer membrane</keyword>
<accession>A0ABW3JWD8</accession>
<evidence type="ECO:0000256" key="4">
    <source>
        <dbReference type="ARBA" id="ARBA00023136"/>
    </source>
</evidence>